<accession>J3N185</accession>
<feature type="domain" description="Transposase Tnp1/En/Spm-like" evidence="2">
    <location>
        <begin position="305"/>
        <end position="368"/>
    </location>
</feature>
<evidence type="ECO:0000313" key="3">
    <source>
        <dbReference type="EnsemblPlants" id="OB10G12830.1"/>
    </source>
</evidence>
<keyword evidence="4" id="KW-1185">Reference proteome</keyword>
<dbReference type="PANTHER" id="PTHR33144:SF50">
    <property type="entry name" value="OS03G0714750 PROTEIN"/>
    <property type="match status" value="1"/>
</dbReference>
<reference evidence="3" key="2">
    <citation type="submission" date="2013-04" db="UniProtKB">
        <authorList>
            <consortium name="EnsemblPlants"/>
        </authorList>
    </citation>
    <scope>IDENTIFICATION</scope>
</reference>
<organism evidence="3">
    <name type="scientific">Oryza brachyantha</name>
    <name type="common">malo sina</name>
    <dbReference type="NCBI Taxonomy" id="4533"/>
    <lineage>
        <taxon>Eukaryota</taxon>
        <taxon>Viridiplantae</taxon>
        <taxon>Streptophyta</taxon>
        <taxon>Embryophyta</taxon>
        <taxon>Tracheophyta</taxon>
        <taxon>Spermatophyta</taxon>
        <taxon>Magnoliopsida</taxon>
        <taxon>Liliopsida</taxon>
        <taxon>Poales</taxon>
        <taxon>Poaceae</taxon>
        <taxon>BOP clade</taxon>
        <taxon>Oryzoideae</taxon>
        <taxon>Oryzeae</taxon>
        <taxon>Oryzinae</taxon>
        <taxon>Oryza</taxon>
    </lineage>
</organism>
<dbReference type="Pfam" id="PF03017">
    <property type="entry name" value="Transposase_23"/>
    <property type="match status" value="1"/>
</dbReference>
<dbReference type="AlphaFoldDB" id="J3N185"/>
<dbReference type="Proteomes" id="UP000006038">
    <property type="component" value="Chromosome 10"/>
</dbReference>
<keyword evidence="1" id="KW-0175">Coiled coil</keyword>
<evidence type="ECO:0000313" key="4">
    <source>
        <dbReference type="Proteomes" id="UP000006038"/>
    </source>
</evidence>
<evidence type="ECO:0000259" key="2">
    <source>
        <dbReference type="Pfam" id="PF03017"/>
    </source>
</evidence>
<dbReference type="InterPro" id="IPR004252">
    <property type="entry name" value="Probable_transposase_24"/>
</dbReference>
<dbReference type="eggNOG" id="ENOG502RRPZ">
    <property type="taxonomic scope" value="Eukaryota"/>
</dbReference>
<dbReference type="Pfam" id="PF03004">
    <property type="entry name" value="Transposase_24"/>
    <property type="match status" value="1"/>
</dbReference>
<dbReference type="EnsemblPlants" id="OB10G12830.1">
    <property type="protein sequence ID" value="OB10G12830.1"/>
    <property type="gene ID" value="OB10G12830"/>
</dbReference>
<dbReference type="InterPro" id="IPR004264">
    <property type="entry name" value="Transposase_23"/>
</dbReference>
<dbReference type="OMA" id="INISQIG"/>
<dbReference type="PANTHER" id="PTHR33144">
    <property type="entry name" value="OS10G0409366 PROTEIN-RELATED"/>
    <property type="match status" value="1"/>
</dbReference>
<feature type="coiled-coil region" evidence="1">
    <location>
        <begin position="243"/>
        <end position="277"/>
    </location>
</feature>
<dbReference type="Gramene" id="OB10G12830.1">
    <property type="protein sequence ID" value="OB10G12830.1"/>
    <property type="gene ID" value="OB10G12830"/>
</dbReference>
<reference evidence="3" key="1">
    <citation type="journal article" date="2013" name="Nat. Commun.">
        <title>Whole-genome sequencing of Oryza brachyantha reveals mechanisms underlying Oryza genome evolution.</title>
        <authorList>
            <person name="Chen J."/>
            <person name="Huang Q."/>
            <person name="Gao D."/>
            <person name="Wang J."/>
            <person name="Lang Y."/>
            <person name="Liu T."/>
            <person name="Li B."/>
            <person name="Bai Z."/>
            <person name="Luis Goicoechea J."/>
            <person name="Liang C."/>
            <person name="Chen C."/>
            <person name="Zhang W."/>
            <person name="Sun S."/>
            <person name="Liao Y."/>
            <person name="Zhang X."/>
            <person name="Yang L."/>
            <person name="Song C."/>
            <person name="Wang M."/>
            <person name="Shi J."/>
            <person name="Liu G."/>
            <person name="Liu J."/>
            <person name="Zhou H."/>
            <person name="Zhou W."/>
            <person name="Yu Q."/>
            <person name="An N."/>
            <person name="Chen Y."/>
            <person name="Cai Q."/>
            <person name="Wang B."/>
            <person name="Liu B."/>
            <person name="Min J."/>
            <person name="Huang Y."/>
            <person name="Wu H."/>
            <person name="Li Z."/>
            <person name="Zhang Y."/>
            <person name="Yin Y."/>
            <person name="Song W."/>
            <person name="Jiang J."/>
            <person name="Jackson S.A."/>
            <person name="Wing R.A."/>
            <person name="Wang J."/>
            <person name="Chen M."/>
        </authorList>
    </citation>
    <scope>NUCLEOTIDE SEQUENCE [LARGE SCALE GENOMIC DNA]</scope>
    <source>
        <strain evidence="3">cv. IRGC 101232</strain>
    </source>
</reference>
<protein>
    <recommendedName>
        <fullName evidence="2">Transposase Tnp1/En/Spm-like domain-containing protein</fullName>
    </recommendedName>
</protein>
<proteinExistence type="predicted"/>
<dbReference type="STRING" id="4533.J3N185"/>
<sequence>MENARERSKERRINERIEGQSKKSILTEYEILRNGLIQENNKKLEALNLPPMRSRRKYLLYGDWRDVNIKEKLQVWNDIQTHYDIDEAGMHYVLEKAHMIWKDYKADLKKKYFDATLTDEELMDRRDSRVNEIQWEWLIDHWKSPEAMGLKLGHPARSDEVWVETHKRKNGEVIPEAVETFELLKDIAETYPELKEKTIQEGDLYARVCGMKEPRGRVRVLGKGPTPQDLGTPGPCTRIPTRLQLEMEAHRQTKQELVRLNQRMDDMQQRFNAMEQMVMSQGVQNIETSFQHALNSRLAEVGRDVILYAALRTEIPVAKATIVSIDPNHLVGGQPLGVQFYEVVVNVVLKRDALLPRPYDSMEIMADAQYTSIAWPSNRVINWNR</sequence>
<dbReference type="HOGENOM" id="CLU_718394_0_0_1"/>
<name>J3N185_ORYBR</name>
<evidence type="ECO:0000256" key="1">
    <source>
        <dbReference type="SAM" id="Coils"/>
    </source>
</evidence>